<dbReference type="EC" id="3.1.-.-" evidence="10"/>
<keyword evidence="4 10" id="KW-0378">Hydrolase</keyword>
<evidence type="ECO:0000259" key="12">
    <source>
        <dbReference type="PROSITE" id="PS50878"/>
    </source>
</evidence>
<evidence type="ECO:0000256" key="3">
    <source>
        <dbReference type="ARBA" id="ARBA00022759"/>
    </source>
</evidence>
<keyword evidence="2 10" id="KW-0479">Metal-binding</keyword>
<dbReference type="CDD" id="cd01651">
    <property type="entry name" value="RT_G2_intron"/>
    <property type="match status" value="1"/>
</dbReference>
<dbReference type="InterPro" id="IPR043502">
    <property type="entry name" value="DNA/RNA_pol_sf"/>
</dbReference>
<dbReference type="InterPro" id="IPR043128">
    <property type="entry name" value="Rev_trsase/Diguanyl_cyclase"/>
</dbReference>
<evidence type="ECO:0000256" key="5">
    <source>
        <dbReference type="ARBA" id="ARBA00022842"/>
    </source>
</evidence>
<evidence type="ECO:0000256" key="8">
    <source>
        <dbReference type="ARBA" id="ARBA00023211"/>
    </source>
</evidence>
<dbReference type="GO" id="GO:0043571">
    <property type="term" value="P:maintenance of CRISPR repeat elements"/>
    <property type="evidence" value="ECO:0007669"/>
    <property type="project" value="UniProtKB-UniRule"/>
</dbReference>
<keyword evidence="8 10" id="KW-0464">Manganese</keyword>
<evidence type="ECO:0000256" key="1">
    <source>
        <dbReference type="ARBA" id="ARBA00022722"/>
    </source>
</evidence>
<dbReference type="PANTHER" id="PTHR34353:SF2">
    <property type="entry name" value="CRISPR-ASSOCIATED ENDONUCLEASE CAS1 1"/>
    <property type="match status" value="1"/>
</dbReference>
<evidence type="ECO:0000313" key="13">
    <source>
        <dbReference type="EMBL" id="NYS26047.1"/>
    </source>
</evidence>
<comment type="function">
    <text evidence="10">CRISPR (clustered regularly interspaced short palindromic repeat), is an adaptive immune system that provides protection against mobile genetic elements (viruses, transposable elements and conjugative plasmids). CRISPR clusters contain spacers, sequences complementary to antecedent mobile elements, and target invading nucleic acids. CRISPR clusters are transcribed and processed into CRISPR RNA (crRNA). Acts as a dsDNA endonuclease. Involved in the integration of spacer DNA into the CRISPR cassette.</text>
</comment>
<evidence type="ECO:0000256" key="10">
    <source>
        <dbReference type="HAMAP-Rule" id="MF_01470"/>
    </source>
</evidence>
<dbReference type="Gene3D" id="3.100.10.20">
    <property type="entry name" value="CRISPR-associated endonuclease Cas1, N-terminal domain"/>
    <property type="match status" value="1"/>
</dbReference>
<dbReference type="InterPro" id="IPR042206">
    <property type="entry name" value="CRISPR-assoc_Cas1_C"/>
</dbReference>
<keyword evidence="14" id="KW-1185">Reference proteome</keyword>
<feature type="binding site" evidence="10">
    <location>
        <position position="405"/>
    </location>
    <ligand>
        <name>Mn(2+)</name>
        <dbReference type="ChEBI" id="CHEBI:29035"/>
    </ligand>
</feature>
<dbReference type="Gene3D" id="1.20.120.920">
    <property type="entry name" value="CRISPR-associated endonuclease Cas1, C-terminal domain"/>
    <property type="match status" value="1"/>
</dbReference>
<gene>
    <name evidence="10 13" type="primary">cas1</name>
    <name evidence="13" type="ORF">HUK65_13715</name>
</gene>
<dbReference type="RefSeq" id="WP_179906844.1">
    <property type="nucleotide sequence ID" value="NZ_JACBXS010000031.1"/>
</dbReference>
<feature type="binding site" evidence="10">
    <location>
        <position position="485"/>
    </location>
    <ligand>
        <name>Mn(2+)</name>
        <dbReference type="ChEBI" id="CHEBI:29035"/>
    </ligand>
</feature>
<evidence type="ECO:0000313" key="14">
    <source>
        <dbReference type="Proteomes" id="UP000529417"/>
    </source>
</evidence>
<dbReference type="Proteomes" id="UP000529417">
    <property type="component" value="Unassembled WGS sequence"/>
</dbReference>
<sequence>MPIRKGNGGTRWLRIPCVRDRVVQSAAHRLLSEGLEPEFEAWSFGYRPGRSAAQAIALAQEWLGAGFTHVIDADIENFFDSVPHRPLLDLAKTATADPDLCELVYYWLDTAAPMGVGLPQGSPISPILANLYLDELDEVFSGHGARMVRFADDFLIFLRSPDDARRALRRLTAFMENSGLRLHPEKTRLVPPGEVLAFLGGVVGRAVVNPERPVLAPLGDVPDLVAEDPALAKAVPPAAAGPLFLFEPNRRLSRTHQSFVVQDTGTEVARIHAGLVQRIEVGPSADIDSDALRLAIERGIPVTLLSESGMPEARVHAARERHGARHLAQARACLDPARSTHLAAALVQGRINGQKQLLYDIRHALRRSAPEDPRAEEVRRAARNLTRLIRQLQNAESVAQVLQIEARAAAIYWTHYGMGLSEGFELSRRARRERTSPTALLLDLASALLLREVEAAVLGAGLHPGFGVLHVASDRGQPCVWDLAEPFRVPVAETAVRLAVNQGRRPSITLADFVRDGDQFRLLPTGREAMIRAQERVLRMLSEDHRTGQRTSWRERIRREAQAFARAFETGEPFIASEKR</sequence>
<evidence type="ECO:0000256" key="4">
    <source>
        <dbReference type="ARBA" id="ARBA00022801"/>
    </source>
</evidence>
<dbReference type="CDD" id="cd09634">
    <property type="entry name" value="Cas1_I-II-III"/>
    <property type="match status" value="1"/>
</dbReference>
<dbReference type="GO" id="GO:0046872">
    <property type="term" value="F:metal ion binding"/>
    <property type="evidence" value="ECO:0007669"/>
    <property type="project" value="UniProtKB-UniRule"/>
</dbReference>
<evidence type="ECO:0000256" key="6">
    <source>
        <dbReference type="ARBA" id="ARBA00023118"/>
    </source>
</evidence>
<evidence type="ECO:0000256" key="7">
    <source>
        <dbReference type="ARBA" id="ARBA00023125"/>
    </source>
</evidence>
<feature type="binding site" evidence="10">
    <location>
        <position position="470"/>
    </location>
    <ligand>
        <name>Mn(2+)</name>
        <dbReference type="ChEBI" id="CHEBI:29035"/>
    </ligand>
</feature>
<comment type="similarity">
    <text evidence="10">Belongs to the CRISPR-associated endonuclease Cas1 family.</text>
</comment>
<feature type="coiled-coil region" evidence="11">
    <location>
        <begin position="375"/>
        <end position="405"/>
    </location>
</feature>
<evidence type="ECO:0000256" key="2">
    <source>
        <dbReference type="ARBA" id="ARBA00022723"/>
    </source>
</evidence>
<dbReference type="PANTHER" id="PTHR34353">
    <property type="entry name" value="CRISPR-ASSOCIATED ENDONUCLEASE CAS1 1"/>
    <property type="match status" value="1"/>
</dbReference>
<comment type="caution">
    <text evidence="13">The sequence shown here is derived from an EMBL/GenBank/DDBJ whole genome shotgun (WGS) entry which is preliminary data.</text>
</comment>
<keyword evidence="7 10" id="KW-0238">DNA-binding</keyword>
<reference evidence="13 14" key="1">
    <citation type="journal article" date="2000" name="Arch. Microbiol.">
        <title>Rhodobaca bogoriensis gen. nov. and sp. nov., an alkaliphilic purple nonsulfur bacterium from African Rift Valley soda lakes.</title>
        <authorList>
            <person name="Milford A.D."/>
            <person name="Achenbach L.A."/>
            <person name="Jung D.O."/>
            <person name="Madigan M.T."/>
        </authorList>
    </citation>
    <scope>NUCLEOTIDE SEQUENCE [LARGE SCALE GENOMIC DNA]</scope>
    <source>
        <strain evidence="13 14">2376</strain>
    </source>
</reference>
<dbReference type="HAMAP" id="MF_01470">
    <property type="entry name" value="Cas1"/>
    <property type="match status" value="1"/>
</dbReference>
<evidence type="ECO:0000256" key="9">
    <source>
        <dbReference type="ARBA" id="ARBA00038592"/>
    </source>
</evidence>
<keyword evidence="3 10" id="KW-0255">Endonuclease</keyword>
<dbReference type="InterPro" id="IPR050646">
    <property type="entry name" value="Cas1"/>
</dbReference>
<accession>A0A7Z0KYW6</accession>
<dbReference type="GO" id="GO:0051607">
    <property type="term" value="P:defense response to virus"/>
    <property type="evidence" value="ECO:0007669"/>
    <property type="project" value="UniProtKB-UniRule"/>
</dbReference>
<protein>
    <recommendedName>
        <fullName evidence="10">CRISPR-associated endonuclease Cas1</fullName>
        <ecNumber evidence="10">3.1.-.-</ecNumber>
    </recommendedName>
</protein>
<dbReference type="SUPFAM" id="SSF56672">
    <property type="entry name" value="DNA/RNA polymerases"/>
    <property type="match status" value="1"/>
</dbReference>
<keyword evidence="1 10" id="KW-0540">Nuclease</keyword>
<dbReference type="Gene3D" id="3.30.70.270">
    <property type="match status" value="1"/>
</dbReference>
<dbReference type="Pfam" id="PF00078">
    <property type="entry name" value="RVT_1"/>
    <property type="match status" value="1"/>
</dbReference>
<dbReference type="AlphaFoldDB" id="A0A7Z0KYW6"/>
<dbReference type="GO" id="GO:0003677">
    <property type="term" value="F:DNA binding"/>
    <property type="evidence" value="ECO:0007669"/>
    <property type="project" value="UniProtKB-KW"/>
</dbReference>
<dbReference type="InterPro" id="IPR000477">
    <property type="entry name" value="RT_dom"/>
</dbReference>
<dbReference type="PROSITE" id="PS50878">
    <property type="entry name" value="RT_POL"/>
    <property type="match status" value="1"/>
</dbReference>
<dbReference type="InterPro" id="IPR042211">
    <property type="entry name" value="CRISPR-assoc_Cas1_N"/>
</dbReference>
<organism evidence="13 14">
    <name type="scientific">Rhabdonatronobacter sediminivivens</name>
    <dbReference type="NCBI Taxonomy" id="2743469"/>
    <lineage>
        <taxon>Bacteria</taxon>
        <taxon>Pseudomonadati</taxon>
        <taxon>Pseudomonadota</taxon>
        <taxon>Alphaproteobacteria</taxon>
        <taxon>Rhodobacterales</taxon>
        <taxon>Paracoccaceae</taxon>
        <taxon>Rhabdonatronobacter</taxon>
    </lineage>
</organism>
<dbReference type="EMBL" id="JACBXS010000031">
    <property type="protein sequence ID" value="NYS26047.1"/>
    <property type="molecule type" value="Genomic_DNA"/>
</dbReference>
<proteinExistence type="inferred from homology"/>
<name>A0A7Z0KYW6_9RHOB</name>
<comment type="subunit">
    <text evidence="9 10">Homodimer, forms a heterotetramer with a Cas2 homodimer.</text>
</comment>
<evidence type="ECO:0000256" key="11">
    <source>
        <dbReference type="SAM" id="Coils"/>
    </source>
</evidence>
<dbReference type="GO" id="GO:0004519">
    <property type="term" value="F:endonuclease activity"/>
    <property type="evidence" value="ECO:0007669"/>
    <property type="project" value="UniProtKB-UniRule"/>
</dbReference>
<keyword evidence="6 10" id="KW-0051">Antiviral defense</keyword>
<keyword evidence="11" id="KW-0175">Coiled coil</keyword>
<dbReference type="NCBIfam" id="TIGR00287">
    <property type="entry name" value="cas1"/>
    <property type="match status" value="1"/>
</dbReference>
<keyword evidence="5 10" id="KW-0460">Magnesium</keyword>
<feature type="domain" description="Reverse transcriptase" evidence="12">
    <location>
        <begin position="1"/>
        <end position="203"/>
    </location>
</feature>
<dbReference type="Pfam" id="PF01867">
    <property type="entry name" value="Cas_Cas1"/>
    <property type="match status" value="1"/>
</dbReference>
<dbReference type="GO" id="GO:0016787">
    <property type="term" value="F:hydrolase activity"/>
    <property type="evidence" value="ECO:0007669"/>
    <property type="project" value="UniProtKB-KW"/>
</dbReference>
<dbReference type="InterPro" id="IPR002729">
    <property type="entry name" value="CRISPR-assoc_Cas1"/>
</dbReference>
<comment type="cofactor">
    <cofactor evidence="10">
        <name>Mg(2+)</name>
        <dbReference type="ChEBI" id="CHEBI:18420"/>
    </cofactor>
    <cofactor evidence="10">
        <name>Mn(2+)</name>
        <dbReference type="ChEBI" id="CHEBI:29035"/>
    </cofactor>
</comment>